<reference evidence="11 12" key="1">
    <citation type="submission" date="2017-03" db="EMBL/GenBank/DDBJ databases">
        <title>Genome sequence of Clostridium thermoalcaliphilum DSM 7309.</title>
        <authorList>
            <person name="Poehlein A."/>
            <person name="Daniel R."/>
        </authorList>
    </citation>
    <scope>NUCLEOTIDE SEQUENCE [LARGE SCALE GENOMIC DNA]</scope>
    <source>
        <strain evidence="11 12">DSM 7309</strain>
    </source>
</reference>
<dbReference type="SUPFAM" id="SSF52540">
    <property type="entry name" value="P-loop containing nucleoside triphosphate hydrolases"/>
    <property type="match status" value="1"/>
</dbReference>
<dbReference type="Proteomes" id="UP000190140">
    <property type="component" value="Unassembled WGS sequence"/>
</dbReference>
<evidence type="ECO:0000256" key="3">
    <source>
        <dbReference type="ARBA" id="ARBA00022741"/>
    </source>
</evidence>
<dbReference type="InterPro" id="IPR042101">
    <property type="entry name" value="SRP54_N_sf"/>
</dbReference>
<keyword evidence="2 9" id="KW-0963">Cytoplasm</keyword>
<dbReference type="InterPro" id="IPR004390">
    <property type="entry name" value="SR_rcpt_FtsY"/>
</dbReference>
<keyword evidence="5 9" id="KW-0342">GTP-binding</keyword>
<dbReference type="InterPro" id="IPR000897">
    <property type="entry name" value="SRP54_GTPase_dom"/>
</dbReference>
<dbReference type="PANTHER" id="PTHR43134">
    <property type="entry name" value="SIGNAL RECOGNITION PARTICLE RECEPTOR SUBUNIT ALPHA"/>
    <property type="match status" value="1"/>
</dbReference>
<dbReference type="GO" id="GO:0005047">
    <property type="term" value="F:signal recognition particle binding"/>
    <property type="evidence" value="ECO:0007669"/>
    <property type="project" value="TreeGrafter"/>
</dbReference>
<dbReference type="InterPro" id="IPR027417">
    <property type="entry name" value="P-loop_NTPase"/>
</dbReference>
<dbReference type="AlphaFoldDB" id="A0A1V4I6W7"/>
<dbReference type="SMART" id="SM00962">
    <property type="entry name" value="SRP54"/>
    <property type="match status" value="1"/>
</dbReference>
<dbReference type="GO" id="GO:0005886">
    <property type="term" value="C:plasma membrane"/>
    <property type="evidence" value="ECO:0007669"/>
    <property type="project" value="UniProtKB-SubCell"/>
</dbReference>
<dbReference type="GO" id="GO:0005737">
    <property type="term" value="C:cytoplasm"/>
    <property type="evidence" value="ECO:0007669"/>
    <property type="project" value="UniProtKB-SubCell"/>
</dbReference>
<keyword evidence="1 9" id="KW-1003">Cell membrane</keyword>
<feature type="binding site" evidence="9">
    <location>
        <begin position="167"/>
        <end position="174"/>
    </location>
    <ligand>
        <name>GTP</name>
        <dbReference type="ChEBI" id="CHEBI:37565"/>
    </ligand>
</feature>
<comment type="catalytic activity">
    <reaction evidence="8 9">
        <text>GTP + H2O = GDP + phosphate + H(+)</text>
        <dbReference type="Rhea" id="RHEA:19669"/>
        <dbReference type="ChEBI" id="CHEBI:15377"/>
        <dbReference type="ChEBI" id="CHEBI:15378"/>
        <dbReference type="ChEBI" id="CHEBI:37565"/>
        <dbReference type="ChEBI" id="CHEBI:43474"/>
        <dbReference type="ChEBI" id="CHEBI:58189"/>
        <dbReference type="EC" id="3.6.5.4"/>
    </reaction>
</comment>
<evidence type="ECO:0000256" key="9">
    <source>
        <dbReference type="HAMAP-Rule" id="MF_00920"/>
    </source>
</evidence>
<organism evidence="11 12">
    <name type="scientific">Alkalithermobacter paradoxus</name>
    <dbReference type="NCBI Taxonomy" id="29349"/>
    <lineage>
        <taxon>Bacteria</taxon>
        <taxon>Bacillati</taxon>
        <taxon>Bacillota</taxon>
        <taxon>Clostridia</taxon>
        <taxon>Peptostreptococcales</taxon>
        <taxon>Tepidibacteraceae</taxon>
        <taxon>Alkalithermobacter</taxon>
    </lineage>
</organism>
<gene>
    <name evidence="9 11" type="primary">ftsY</name>
    <name evidence="11" type="ORF">CLOTH_13880</name>
</gene>
<dbReference type="FunFam" id="3.40.50.300:FF:000053">
    <property type="entry name" value="Signal recognition particle receptor FtsY"/>
    <property type="match status" value="1"/>
</dbReference>
<evidence type="ECO:0000256" key="4">
    <source>
        <dbReference type="ARBA" id="ARBA00022801"/>
    </source>
</evidence>
<feature type="binding site" evidence="9">
    <location>
        <begin position="313"/>
        <end position="316"/>
    </location>
    <ligand>
        <name>GTP</name>
        <dbReference type="ChEBI" id="CHEBI:37565"/>
    </ligand>
</feature>
<comment type="similarity">
    <text evidence="9">Belongs to the GTP-binding SRP family. FtsY subfamily.</text>
</comment>
<evidence type="ECO:0000256" key="2">
    <source>
        <dbReference type="ARBA" id="ARBA00022490"/>
    </source>
</evidence>
<accession>A0A1V4I6W7</accession>
<dbReference type="NCBIfam" id="TIGR00064">
    <property type="entry name" value="ftsY"/>
    <property type="match status" value="1"/>
</dbReference>
<dbReference type="RefSeq" id="WP_079412424.1">
    <property type="nucleotide sequence ID" value="NZ_MZGW01000004.1"/>
</dbReference>
<evidence type="ECO:0000313" key="11">
    <source>
        <dbReference type="EMBL" id="OPJ55629.1"/>
    </source>
</evidence>
<evidence type="ECO:0000256" key="5">
    <source>
        <dbReference type="ARBA" id="ARBA00023134"/>
    </source>
</evidence>
<keyword evidence="12" id="KW-1185">Reference proteome</keyword>
<dbReference type="SMART" id="SM00963">
    <property type="entry name" value="SRP54_N"/>
    <property type="match status" value="1"/>
</dbReference>
<dbReference type="Gene3D" id="3.40.50.300">
    <property type="entry name" value="P-loop containing nucleotide triphosphate hydrolases"/>
    <property type="match status" value="1"/>
</dbReference>
<feature type="binding site" evidence="9">
    <location>
        <begin position="249"/>
        <end position="253"/>
    </location>
    <ligand>
        <name>GTP</name>
        <dbReference type="ChEBI" id="CHEBI:37565"/>
    </ligand>
</feature>
<keyword evidence="3 9" id="KW-0547">Nucleotide-binding</keyword>
<comment type="subcellular location">
    <subcellularLocation>
        <location evidence="9">Cell membrane</location>
        <topology evidence="9">Peripheral membrane protein</topology>
        <orientation evidence="9">Cytoplasmic side</orientation>
    </subcellularLocation>
    <subcellularLocation>
        <location evidence="9">Cytoplasm</location>
    </subcellularLocation>
</comment>
<evidence type="ECO:0000256" key="7">
    <source>
        <dbReference type="ARBA" id="ARBA00023170"/>
    </source>
</evidence>
<comment type="subunit">
    <text evidence="9">Part of the signal recognition particle protein translocation system, which is composed of SRP and FtsY.</text>
</comment>
<dbReference type="InterPro" id="IPR003593">
    <property type="entry name" value="AAA+_ATPase"/>
</dbReference>
<dbReference type="SUPFAM" id="SSF47364">
    <property type="entry name" value="Domain of the SRP/SRP receptor G-proteins"/>
    <property type="match status" value="1"/>
</dbReference>
<dbReference type="HAMAP" id="MF_00920">
    <property type="entry name" value="FtsY"/>
    <property type="match status" value="1"/>
</dbReference>
<proteinExistence type="inferred from homology"/>
<dbReference type="InterPro" id="IPR036225">
    <property type="entry name" value="SRP/SRP_N"/>
</dbReference>
<feature type="domain" description="SRP54-type proteins GTP-binding" evidence="10">
    <location>
        <begin position="334"/>
        <end position="347"/>
    </location>
</feature>
<dbReference type="STRING" id="29349.CLOTH_13880"/>
<dbReference type="Pfam" id="PF02881">
    <property type="entry name" value="SRP54_N"/>
    <property type="match status" value="1"/>
</dbReference>
<dbReference type="EMBL" id="MZGW01000004">
    <property type="protein sequence ID" value="OPJ55629.1"/>
    <property type="molecule type" value="Genomic_DNA"/>
</dbReference>
<dbReference type="OrthoDB" id="9804720at2"/>
<protein>
    <recommendedName>
        <fullName evidence="9">Signal recognition particle receptor FtsY</fullName>
        <shortName evidence="9">SRP receptor</shortName>
        <ecNumber evidence="9">3.6.5.4</ecNumber>
    </recommendedName>
</protein>
<sequence>MIKKIFDKFSRKDKEVVEEVVQSETEVLEEEITKEEVIEPAPEEVIQEEVVEEKEETSKVNLFQRLKEGLSKTKKGITDRIDNVLKVYVKVDEELFEELEEILITSDIGVNTTMKIIEELRDRVKSKKITEGSGVREELKDIITEMLEGEEEKLKVDPSPAIILVVGVNGVGKTTTIGKLANKFKKEGKSVLLAAGDTFRAAAIDQLEIWANRVGVDIVKHSEGSDPGAVVYDAIKAAQSRKADILICDTAGRLHNKKNLMSELGKVFKIVEKEYENATREVLLVVDATTGQNAVQQAKVFKEAANITGIVLTKLDGTAKGGVVLAVKSELDVPVKLIGVGEKMEDLQEFNAKEFAKALFE</sequence>
<dbReference type="Gene3D" id="1.20.120.140">
    <property type="entry name" value="Signal recognition particle SRP54, nucleotide-binding domain"/>
    <property type="match status" value="1"/>
</dbReference>
<dbReference type="Pfam" id="PF00448">
    <property type="entry name" value="SRP54"/>
    <property type="match status" value="1"/>
</dbReference>
<evidence type="ECO:0000256" key="6">
    <source>
        <dbReference type="ARBA" id="ARBA00023136"/>
    </source>
</evidence>
<dbReference type="InterPro" id="IPR013822">
    <property type="entry name" value="Signal_recog_particl_SRP54_hlx"/>
</dbReference>
<dbReference type="GO" id="GO:0006614">
    <property type="term" value="P:SRP-dependent cotranslational protein targeting to membrane"/>
    <property type="evidence" value="ECO:0007669"/>
    <property type="project" value="InterPro"/>
</dbReference>
<evidence type="ECO:0000256" key="8">
    <source>
        <dbReference type="ARBA" id="ARBA00048027"/>
    </source>
</evidence>
<dbReference type="GO" id="GO:0003924">
    <property type="term" value="F:GTPase activity"/>
    <property type="evidence" value="ECO:0007669"/>
    <property type="project" value="UniProtKB-UniRule"/>
</dbReference>
<dbReference type="SMART" id="SM00382">
    <property type="entry name" value="AAA"/>
    <property type="match status" value="1"/>
</dbReference>
<keyword evidence="4 9" id="KW-0378">Hydrolase</keyword>
<dbReference type="FunFam" id="1.20.120.140:FF:000008">
    <property type="entry name" value="Signal recognition particle receptor FtsY"/>
    <property type="match status" value="1"/>
</dbReference>
<keyword evidence="6 9" id="KW-0472">Membrane</keyword>
<evidence type="ECO:0000256" key="1">
    <source>
        <dbReference type="ARBA" id="ARBA00022475"/>
    </source>
</evidence>
<dbReference type="GO" id="GO:0005525">
    <property type="term" value="F:GTP binding"/>
    <property type="evidence" value="ECO:0007669"/>
    <property type="project" value="UniProtKB-UniRule"/>
</dbReference>
<comment type="caution">
    <text evidence="11">The sequence shown here is derived from an EMBL/GenBank/DDBJ whole genome shotgun (WGS) entry which is preliminary data.</text>
</comment>
<evidence type="ECO:0000313" key="12">
    <source>
        <dbReference type="Proteomes" id="UP000190140"/>
    </source>
</evidence>
<name>A0A1V4I6W7_9FIRM</name>
<comment type="function">
    <text evidence="9">Involved in targeting and insertion of nascent membrane proteins into the cytoplasmic membrane. Acts as a receptor for the complex formed by the signal recognition particle (SRP) and the ribosome-nascent chain (RNC).</text>
</comment>
<evidence type="ECO:0000259" key="10">
    <source>
        <dbReference type="PROSITE" id="PS00300"/>
    </source>
</evidence>
<dbReference type="EC" id="3.6.5.4" evidence="9"/>
<dbReference type="PROSITE" id="PS00300">
    <property type="entry name" value="SRP54"/>
    <property type="match status" value="1"/>
</dbReference>
<dbReference type="PANTHER" id="PTHR43134:SF1">
    <property type="entry name" value="SIGNAL RECOGNITION PARTICLE RECEPTOR SUBUNIT ALPHA"/>
    <property type="match status" value="1"/>
</dbReference>
<keyword evidence="7 9" id="KW-0675">Receptor</keyword>
<dbReference type="CDD" id="cd17874">
    <property type="entry name" value="FtsY"/>
    <property type="match status" value="1"/>
</dbReference>